<dbReference type="OrthoDB" id="17560at2759"/>
<dbReference type="SUPFAM" id="SSF53474">
    <property type="entry name" value="alpha/beta-Hydrolases"/>
    <property type="match status" value="1"/>
</dbReference>
<accession>A0A6P8CZD3</accession>
<feature type="domain" description="Dienelactone hydrolase" evidence="3">
    <location>
        <begin position="30"/>
        <end position="237"/>
    </location>
</feature>
<sequence>MSGPQCCENPPTLNPSCGSGRLEKIAGLNAYVTGLPESKLTVLLVPDVFGYEAPNLRKLADKVAAAGFYVVVPDYFYGDPYNPENAERPIAVWLKDHGHHKGFEDTKPIIEALKSQGLSPIGAAGFCWGAKVVVELAKCGLIQAAVLLHPSFVTLDDIKEVKVPISVLGAEIDRMSPPELLKQFEEALAAKPEVDSFVKIFPKVSHGWTVRYNAGDAEAVKCAEEAHLDMTEWFVKYLNECCRF</sequence>
<name>A0A6P8CZD3_PUNGR</name>
<dbReference type="Pfam" id="PF01738">
    <property type="entry name" value="DLH"/>
    <property type="match status" value="1"/>
</dbReference>
<evidence type="ECO:0000259" key="3">
    <source>
        <dbReference type="Pfam" id="PF01738"/>
    </source>
</evidence>
<dbReference type="PANTHER" id="PTHR17630">
    <property type="entry name" value="DIENELACTONE HYDROLASE"/>
    <property type="match status" value="1"/>
</dbReference>
<keyword evidence="2" id="KW-0963">Cytoplasm</keyword>
<reference evidence="4" key="1">
    <citation type="journal article" date="2020" name="Plant Biotechnol. J.">
        <title>The pomegranate (Punica granatum L.) draft genome dissects genetic divergence between soft- and hard-seeded cultivars.</title>
        <authorList>
            <person name="Luo X."/>
            <person name="Li H."/>
            <person name="Wu Z."/>
            <person name="Yao W."/>
            <person name="Zhao P."/>
            <person name="Cao D."/>
            <person name="Yu H."/>
            <person name="Li K."/>
            <person name="Poudel K."/>
            <person name="Zhao D."/>
            <person name="Zhang F."/>
            <person name="Xia X."/>
            <person name="Chen L."/>
            <person name="Wang Q."/>
            <person name="Jing D."/>
            <person name="Cao S."/>
        </authorList>
    </citation>
    <scope>NUCLEOTIDE SEQUENCE [LARGE SCALE GENOMIC DNA]</scope>
    <source>
        <strain evidence="4">cv. Tunisia</strain>
    </source>
</reference>
<gene>
    <name evidence="5" type="primary">LOC116202069</name>
</gene>
<organism evidence="4 5">
    <name type="scientific">Punica granatum</name>
    <name type="common">Pomegranate</name>
    <dbReference type="NCBI Taxonomy" id="22663"/>
    <lineage>
        <taxon>Eukaryota</taxon>
        <taxon>Viridiplantae</taxon>
        <taxon>Streptophyta</taxon>
        <taxon>Embryophyta</taxon>
        <taxon>Tracheophyta</taxon>
        <taxon>Spermatophyta</taxon>
        <taxon>Magnoliopsida</taxon>
        <taxon>eudicotyledons</taxon>
        <taxon>Gunneridae</taxon>
        <taxon>Pentapetalae</taxon>
        <taxon>rosids</taxon>
        <taxon>malvids</taxon>
        <taxon>Myrtales</taxon>
        <taxon>Lythraceae</taxon>
        <taxon>Punica</taxon>
    </lineage>
</organism>
<dbReference type="GeneID" id="116202069"/>
<proteinExistence type="predicted"/>
<dbReference type="InterPro" id="IPR029058">
    <property type="entry name" value="AB_hydrolase_fold"/>
</dbReference>
<keyword evidence="4" id="KW-1185">Reference proteome</keyword>
<dbReference type="RefSeq" id="XP_031389445.1">
    <property type="nucleotide sequence ID" value="XM_031533585.1"/>
</dbReference>
<dbReference type="GO" id="GO:0016787">
    <property type="term" value="F:hydrolase activity"/>
    <property type="evidence" value="ECO:0007669"/>
    <property type="project" value="InterPro"/>
</dbReference>
<dbReference type="Gene3D" id="3.40.50.1820">
    <property type="entry name" value="alpha/beta hydrolase"/>
    <property type="match status" value="1"/>
</dbReference>
<evidence type="ECO:0000313" key="5">
    <source>
        <dbReference type="RefSeq" id="XP_031389445.1"/>
    </source>
</evidence>
<dbReference type="AlphaFoldDB" id="A0A6P8CZD3"/>
<dbReference type="InterPro" id="IPR002925">
    <property type="entry name" value="Dienelactn_hydro"/>
</dbReference>
<dbReference type="Proteomes" id="UP000515151">
    <property type="component" value="Chromosome 1"/>
</dbReference>
<evidence type="ECO:0000256" key="2">
    <source>
        <dbReference type="ARBA" id="ARBA00022490"/>
    </source>
</evidence>
<dbReference type="FunFam" id="3.40.50.1820:FF:000178">
    <property type="entry name" value="Carboxymethylenebutenolidase homolog"/>
    <property type="match status" value="1"/>
</dbReference>
<protein>
    <submittedName>
        <fullName evidence="5">Endo-1,31,4-beta-D-glucanase-like isoform X1</fullName>
    </submittedName>
</protein>
<evidence type="ECO:0000256" key="1">
    <source>
        <dbReference type="ARBA" id="ARBA00004496"/>
    </source>
</evidence>
<comment type="subcellular location">
    <subcellularLocation>
        <location evidence="1">Cytoplasm</location>
    </subcellularLocation>
</comment>
<dbReference type="PANTHER" id="PTHR17630:SF97">
    <property type="entry name" value="ENDO-1,31,4-BETA-D-GLUCANASE-LIKE"/>
    <property type="match status" value="1"/>
</dbReference>
<dbReference type="GO" id="GO:0005737">
    <property type="term" value="C:cytoplasm"/>
    <property type="evidence" value="ECO:0007669"/>
    <property type="project" value="UniProtKB-SubCell"/>
</dbReference>
<reference evidence="5" key="2">
    <citation type="submission" date="2025-08" db="UniProtKB">
        <authorList>
            <consortium name="RefSeq"/>
        </authorList>
    </citation>
    <scope>IDENTIFICATION</scope>
    <source>
        <tissue evidence="5">Leaf</tissue>
    </source>
</reference>
<evidence type="ECO:0000313" key="4">
    <source>
        <dbReference type="Proteomes" id="UP000515151"/>
    </source>
</evidence>